<dbReference type="EMBL" id="VSSQ01052682">
    <property type="protein sequence ID" value="MPN06742.1"/>
    <property type="molecule type" value="Genomic_DNA"/>
</dbReference>
<name>A0A645EZR5_9ZZZZ</name>
<comment type="caution">
    <text evidence="1">The sequence shown here is derived from an EMBL/GenBank/DDBJ whole genome shotgun (WGS) entry which is preliminary data.</text>
</comment>
<accession>A0A645EZR5</accession>
<sequence length="265" mass="27687">MRAGVGQGRVIGQLVAAFFPLLDLADAAAGVFIQRDVEALDQLRVPALDKVGHILRVVLAGFGHIIAKALHDLVAYHVTMFFCARGGQALDLGVEVLAIARDLQQPGHVVDARNLPLHPFVIGHAKAFQQSARADLHAVAQADGLNIGQAQHRACQRAHGVGVVQKPGVRAHFLHVPGKIQHHGDGAQRAEDAADAQGIGDGLAQAVLFGHLEVRDRAGVIQAHLDGVDHIVGSAQGLLAAGDAQIGFYICLGAAVAVDGLQHAV</sequence>
<organism evidence="1">
    <name type="scientific">bioreactor metagenome</name>
    <dbReference type="NCBI Taxonomy" id="1076179"/>
    <lineage>
        <taxon>unclassified sequences</taxon>
        <taxon>metagenomes</taxon>
        <taxon>ecological metagenomes</taxon>
    </lineage>
</organism>
<reference evidence="1" key="1">
    <citation type="submission" date="2019-08" db="EMBL/GenBank/DDBJ databases">
        <authorList>
            <person name="Kucharzyk K."/>
            <person name="Murdoch R.W."/>
            <person name="Higgins S."/>
            <person name="Loffler F."/>
        </authorList>
    </citation>
    <scope>NUCLEOTIDE SEQUENCE</scope>
</reference>
<protein>
    <submittedName>
        <fullName evidence="1">Uncharacterized protein</fullName>
    </submittedName>
</protein>
<gene>
    <name evidence="1" type="ORF">SDC9_153998</name>
</gene>
<dbReference type="AlphaFoldDB" id="A0A645EZR5"/>
<evidence type="ECO:0000313" key="1">
    <source>
        <dbReference type="EMBL" id="MPN06742.1"/>
    </source>
</evidence>
<proteinExistence type="predicted"/>